<evidence type="ECO:0000313" key="12">
    <source>
        <dbReference type="Proteomes" id="UP000494040"/>
    </source>
</evidence>
<protein>
    <recommendedName>
        <fullName evidence="13">Chorion peroxidase</fullName>
    </recommendedName>
</protein>
<dbReference type="PANTHER" id="PTHR11475">
    <property type="entry name" value="OXIDASE/PEROXIDASE"/>
    <property type="match status" value="1"/>
</dbReference>
<dbReference type="PRINTS" id="PR00457">
    <property type="entry name" value="ANPEROXIDASE"/>
</dbReference>
<dbReference type="InterPro" id="IPR037120">
    <property type="entry name" value="Haem_peroxidase_sf_animal"/>
</dbReference>
<keyword evidence="5 10" id="KW-0732">Signal</keyword>
<keyword evidence="8" id="KW-0479">Metal-binding</keyword>
<sequence length="892" mass="100088">MWHILLLHLTFFCLSGSGQNAQAHVDLLPEQLEQQKVQFRQSQLHSELQQIQHASQVSSGDALLRLQQQSSDIQSEIERLQQEMLRLQRDLQRRLNGEIFQFQPVFVEPLQNIQNESENPKKVEEDEGARVQVANRELVCQTATGVSGLCRPLVNCLAFYTDLPELRKQPCSLGKEELGVCCPAKNRPAPLGPKSSGVLHSPPPPNVPIPPLTPRQLNDAGQVALQAVKERLSFLHELFTKRIIVRPGSAAASHQEFFPTTNQTLAIGDEAQKSIEASTALVNEFHLSPDQGTFALPSFSLLSTVLADTCPRFSNCIATKYRTMDGTCNNLARPDWGMAGTALQRILPPKYADGVNLPRTLGSDGVLLPSARLLSTRFAQDADRSSDNYTMMVMQWGQFLDHDLAHTPISRGEGGSGISCCRDGKLIPEQFRHPDCFPIELPRRDHIFAPFGDRCMEFSRSLPAPRPECNFGPREQMNQITGYLDGSNIYGSNDNTARSLRTFRGGQLRIQNIRGRTLLPDNPGECTDQSNTVACFRAGDGRVNEQVDLALVHTVWLREHNRIANILSQVNPQWSDEALYQEARRIVIAEIQHITYNEFLPIILGRDYMDRSSLSPKDRGWANLYDPNLNGGITNVFATAAFRYGHSQIQSFLHGYSRFGNLRANIELSKQHFAPFMLYREGVMDDLLRGLSAQASQNVDRFFSNQLTDHLFQGDLDIGLDLVALNIQRGRDHGLPPYNDWREVCGLPRARTWADLARDMDPQTVRILSNLYTNVNEIDLFIGAVAEHHKEGAILGPTLVCLVGDQFARLRRADRFFYEEGNQPSSFSAKQLSEIKKTSLARIICDNSDNIALMQPLVFIQPSFLNQRVGCQSPSIPVVDLRAWRDERPAVN</sequence>
<evidence type="ECO:0000256" key="8">
    <source>
        <dbReference type="PIRSR" id="PIRSR619791-2"/>
    </source>
</evidence>
<dbReference type="GO" id="GO:0004601">
    <property type="term" value="F:peroxidase activity"/>
    <property type="evidence" value="ECO:0007669"/>
    <property type="project" value="UniProtKB-KW"/>
</dbReference>
<keyword evidence="2" id="KW-0964">Secreted</keyword>
<evidence type="ECO:0000256" key="2">
    <source>
        <dbReference type="ARBA" id="ARBA00022525"/>
    </source>
</evidence>
<dbReference type="CDD" id="cd09823">
    <property type="entry name" value="peroxinectin_like"/>
    <property type="match status" value="1"/>
</dbReference>
<accession>A0A8I6R908</accession>
<dbReference type="FunFam" id="1.10.640.10:FF:000003">
    <property type="entry name" value="chorion peroxidase"/>
    <property type="match status" value="1"/>
</dbReference>
<name>A0A8I6R908_CIMLE</name>
<keyword evidence="9" id="KW-0175">Coiled coil</keyword>
<organism evidence="11 12">
    <name type="scientific">Cimex lectularius</name>
    <name type="common">Bed bug</name>
    <name type="synonym">Acanthia lectularia</name>
    <dbReference type="NCBI Taxonomy" id="79782"/>
    <lineage>
        <taxon>Eukaryota</taxon>
        <taxon>Metazoa</taxon>
        <taxon>Ecdysozoa</taxon>
        <taxon>Arthropoda</taxon>
        <taxon>Hexapoda</taxon>
        <taxon>Insecta</taxon>
        <taxon>Pterygota</taxon>
        <taxon>Neoptera</taxon>
        <taxon>Paraneoptera</taxon>
        <taxon>Hemiptera</taxon>
        <taxon>Heteroptera</taxon>
        <taxon>Panheteroptera</taxon>
        <taxon>Cimicomorpha</taxon>
        <taxon>Cimicidae</taxon>
        <taxon>Cimex</taxon>
    </lineage>
</organism>
<dbReference type="Pfam" id="PF03098">
    <property type="entry name" value="An_peroxidase"/>
    <property type="match status" value="1"/>
</dbReference>
<comment type="subcellular location">
    <subcellularLocation>
        <location evidence="1">Secreted</location>
    </subcellularLocation>
</comment>
<proteinExistence type="predicted"/>
<feature type="signal peptide" evidence="10">
    <location>
        <begin position="1"/>
        <end position="18"/>
    </location>
</feature>
<dbReference type="RefSeq" id="XP_014241240.1">
    <property type="nucleotide sequence ID" value="XM_014385754.2"/>
</dbReference>
<dbReference type="GO" id="GO:0022412">
    <property type="term" value="P:cellular process involved in reproduction in multicellular organism"/>
    <property type="evidence" value="ECO:0007669"/>
    <property type="project" value="UniProtKB-ARBA"/>
</dbReference>
<dbReference type="InterPro" id="IPR010255">
    <property type="entry name" value="Haem_peroxidase_sf"/>
</dbReference>
<feature type="binding site" description="axial binding residue" evidence="8">
    <location>
        <position position="646"/>
    </location>
    <ligand>
        <name>heme b</name>
        <dbReference type="ChEBI" id="CHEBI:60344"/>
    </ligand>
    <ligandPart>
        <name>Fe</name>
        <dbReference type="ChEBI" id="CHEBI:18248"/>
    </ligandPart>
</feature>
<dbReference type="Gene3D" id="1.10.640.10">
    <property type="entry name" value="Haem peroxidase domain superfamily, animal type"/>
    <property type="match status" value="1"/>
</dbReference>
<dbReference type="InterPro" id="IPR019791">
    <property type="entry name" value="Haem_peroxidase_animal"/>
</dbReference>
<keyword evidence="3" id="KW-0575">Peroxidase</keyword>
<dbReference type="PANTHER" id="PTHR11475:SF4">
    <property type="entry name" value="CHORION PEROXIDASE"/>
    <property type="match status" value="1"/>
</dbReference>
<dbReference type="GO" id="GO:0020037">
    <property type="term" value="F:heme binding"/>
    <property type="evidence" value="ECO:0007669"/>
    <property type="project" value="InterPro"/>
</dbReference>
<dbReference type="GO" id="GO:0006979">
    <property type="term" value="P:response to oxidative stress"/>
    <property type="evidence" value="ECO:0007669"/>
    <property type="project" value="InterPro"/>
</dbReference>
<feature type="chain" id="PRO_5035195661" description="Chorion peroxidase" evidence="10">
    <location>
        <begin position="19"/>
        <end position="892"/>
    </location>
</feature>
<dbReference type="GO" id="GO:0046872">
    <property type="term" value="F:metal ion binding"/>
    <property type="evidence" value="ECO:0007669"/>
    <property type="project" value="UniProtKB-KW"/>
</dbReference>
<evidence type="ECO:0000256" key="3">
    <source>
        <dbReference type="ARBA" id="ARBA00022559"/>
    </source>
</evidence>
<evidence type="ECO:0000256" key="5">
    <source>
        <dbReference type="ARBA" id="ARBA00022729"/>
    </source>
</evidence>
<dbReference type="PROSITE" id="PS50292">
    <property type="entry name" value="PEROXIDASE_3"/>
    <property type="match status" value="1"/>
</dbReference>
<keyword evidence="12" id="KW-1185">Reference proteome</keyword>
<keyword evidence="3" id="KW-0560">Oxidoreductase</keyword>
<evidence type="ECO:0000256" key="1">
    <source>
        <dbReference type="ARBA" id="ARBA00004613"/>
    </source>
</evidence>
<evidence type="ECO:0000256" key="9">
    <source>
        <dbReference type="SAM" id="Coils"/>
    </source>
</evidence>
<dbReference type="EnsemblMetazoa" id="XM_014385754.2">
    <property type="protein sequence ID" value="XP_014241240.1"/>
    <property type="gene ID" value="LOC106661969"/>
</dbReference>
<dbReference type="GO" id="GO:0005576">
    <property type="term" value="C:extracellular region"/>
    <property type="evidence" value="ECO:0007669"/>
    <property type="project" value="UniProtKB-SubCell"/>
</dbReference>
<dbReference type="GeneID" id="106661969"/>
<evidence type="ECO:0000256" key="10">
    <source>
        <dbReference type="SAM" id="SignalP"/>
    </source>
</evidence>
<keyword evidence="7" id="KW-0325">Glycoprotein</keyword>
<evidence type="ECO:0008006" key="13">
    <source>
        <dbReference type="Google" id="ProtNLM"/>
    </source>
</evidence>
<evidence type="ECO:0000313" key="11">
    <source>
        <dbReference type="EnsemblMetazoa" id="XP_014241240.1"/>
    </source>
</evidence>
<feature type="coiled-coil region" evidence="9">
    <location>
        <begin position="63"/>
        <end position="97"/>
    </location>
</feature>
<evidence type="ECO:0000256" key="4">
    <source>
        <dbReference type="ARBA" id="ARBA00022617"/>
    </source>
</evidence>
<dbReference type="SUPFAM" id="SSF48113">
    <property type="entry name" value="Heme-dependent peroxidases"/>
    <property type="match status" value="1"/>
</dbReference>
<evidence type="ECO:0000256" key="7">
    <source>
        <dbReference type="ARBA" id="ARBA00023180"/>
    </source>
</evidence>
<keyword evidence="4 8" id="KW-0349">Heme</keyword>
<dbReference type="OMA" id="YNDWREV"/>
<reference evidence="11" key="1">
    <citation type="submission" date="2022-01" db="UniProtKB">
        <authorList>
            <consortium name="EnsemblMetazoa"/>
        </authorList>
    </citation>
    <scope>IDENTIFICATION</scope>
</reference>
<dbReference type="Proteomes" id="UP000494040">
    <property type="component" value="Unassembled WGS sequence"/>
</dbReference>
<dbReference type="OrthoDB" id="823504at2759"/>
<keyword evidence="6 8" id="KW-0408">Iron</keyword>
<dbReference type="KEGG" id="clec:106661969"/>
<evidence type="ECO:0000256" key="6">
    <source>
        <dbReference type="ARBA" id="ARBA00023004"/>
    </source>
</evidence>
<dbReference type="AlphaFoldDB" id="A0A8I6R908"/>